<comment type="miscellaneous">
    <text evidence="2">A lyase-type mechanism (elimination/hydration) is suggested for the cleavage of the lactyl ether bond of MurNAc 6-phosphate, with the formation of an alpha,beta-unsaturated aldehyde intermediate with (E)-stereochemistry, followed by the syn addition of water to give product.</text>
</comment>
<organism evidence="4 5">
    <name type="scientific">Tissierella simiarum</name>
    <dbReference type="NCBI Taxonomy" id="2841534"/>
    <lineage>
        <taxon>Bacteria</taxon>
        <taxon>Bacillati</taxon>
        <taxon>Bacillota</taxon>
        <taxon>Tissierellia</taxon>
        <taxon>Tissierellales</taxon>
        <taxon>Tissierellaceae</taxon>
        <taxon>Tissierella</taxon>
    </lineage>
</organism>
<dbReference type="EC" id="4.2.1.126" evidence="2"/>
<dbReference type="RefSeq" id="WP_216516488.1">
    <property type="nucleotide sequence ID" value="NZ_JAHLPM010000002.1"/>
</dbReference>
<evidence type="ECO:0000256" key="1">
    <source>
        <dbReference type="ARBA" id="ARBA00023239"/>
    </source>
</evidence>
<name>A0ABS6E285_9FIRM</name>
<keyword evidence="1 2" id="KW-0456">Lyase</keyword>
<keyword evidence="2" id="KW-0119">Carbohydrate metabolism</keyword>
<comment type="function">
    <text evidence="2">Specifically catalyzes the cleavage of the D-lactyl ether substituent of MurNAc 6-phosphate, producing GlcNAc 6-phosphate and D-lactate.</text>
</comment>
<gene>
    <name evidence="2 4" type="primary">murQ</name>
    <name evidence="4" type="ORF">KQI42_02710</name>
</gene>
<evidence type="ECO:0000259" key="3">
    <source>
        <dbReference type="PROSITE" id="PS51464"/>
    </source>
</evidence>
<dbReference type="HAMAP" id="MF_00068">
    <property type="entry name" value="MurQ"/>
    <property type="match status" value="1"/>
</dbReference>
<dbReference type="InterPro" id="IPR040190">
    <property type="entry name" value="MURQ/GCKR"/>
</dbReference>
<feature type="active site" evidence="2">
    <location>
        <position position="116"/>
    </location>
</feature>
<evidence type="ECO:0000313" key="4">
    <source>
        <dbReference type="EMBL" id="MBU5436902.1"/>
    </source>
</evidence>
<keyword evidence="5" id="KW-1185">Reference proteome</keyword>
<dbReference type="GO" id="GO:0016829">
    <property type="term" value="F:lyase activity"/>
    <property type="evidence" value="ECO:0007669"/>
    <property type="project" value="UniProtKB-KW"/>
</dbReference>
<dbReference type="NCBIfam" id="TIGR00274">
    <property type="entry name" value="N-acetylmuramic acid 6-phosphate etherase"/>
    <property type="match status" value="1"/>
</dbReference>
<dbReference type="Proteomes" id="UP000749471">
    <property type="component" value="Unassembled WGS sequence"/>
</dbReference>
<comment type="subunit">
    <text evidence="2">Homodimer.</text>
</comment>
<comment type="pathway">
    <text evidence="2">Amino-sugar metabolism; N-acetylmuramate degradation.</text>
</comment>
<evidence type="ECO:0000256" key="2">
    <source>
        <dbReference type="HAMAP-Rule" id="MF_00068"/>
    </source>
</evidence>
<dbReference type="EMBL" id="JAHLPM010000002">
    <property type="protein sequence ID" value="MBU5436902.1"/>
    <property type="molecule type" value="Genomic_DNA"/>
</dbReference>
<evidence type="ECO:0000313" key="5">
    <source>
        <dbReference type="Proteomes" id="UP000749471"/>
    </source>
</evidence>
<comment type="similarity">
    <text evidence="2">Belongs to the GCKR-like family. MurNAc-6-P etherase subfamily.</text>
</comment>
<proteinExistence type="inferred from homology"/>
<comment type="catalytic activity">
    <reaction evidence="2">
        <text>N-acetyl-D-muramate 6-phosphate + H2O = N-acetyl-D-glucosamine 6-phosphate + (R)-lactate</text>
        <dbReference type="Rhea" id="RHEA:26410"/>
        <dbReference type="ChEBI" id="CHEBI:15377"/>
        <dbReference type="ChEBI" id="CHEBI:16004"/>
        <dbReference type="ChEBI" id="CHEBI:57513"/>
        <dbReference type="ChEBI" id="CHEBI:58722"/>
        <dbReference type="EC" id="4.2.1.126"/>
    </reaction>
</comment>
<accession>A0ABS6E285</accession>
<dbReference type="Pfam" id="PF22645">
    <property type="entry name" value="GKRP_SIS_N"/>
    <property type="match status" value="1"/>
</dbReference>
<reference evidence="4 5" key="1">
    <citation type="submission" date="2021-06" db="EMBL/GenBank/DDBJ databases">
        <authorList>
            <person name="Sun Q."/>
            <person name="Li D."/>
        </authorList>
    </citation>
    <scope>NUCLEOTIDE SEQUENCE [LARGE SCALE GENOMIC DNA]</scope>
    <source>
        <strain evidence="4 5">MSJ-40</strain>
    </source>
</reference>
<comment type="caution">
    <text evidence="4">The sequence shown here is derived from an EMBL/GenBank/DDBJ whole genome shotgun (WGS) entry which is preliminary data.</text>
</comment>
<protein>
    <recommendedName>
        <fullName evidence="2">N-acetylmuramic acid 6-phosphate etherase</fullName>
        <shortName evidence="2">MurNAc-6-P etherase</shortName>
        <ecNumber evidence="2">4.2.1.126</ecNumber>
    </recommendedName>
    <alternativeName>
        <fullName evidence="2">N-acetylmuramic acid 6-phosphate hydrolase</fullName>
    </alternativeName>
    <alternativeName>
        <fullName evidence="2">N-acetylmuramic acid 6-phosphate lyase</fullName>
    </alternativeName>
</protein>
<dbReference type="PROSITE" id="PS51464">
    <property type="entry name" value="SIS"/>
    <property type="match status" value="1"/>
</dbReference>
<sequence>MKINLDNLTTELRNPHTENIDLLSTEEMIKVINSEDKKVALAVEREIGNIAKAVDVIAEKLEQGGKLIYLGAGTSGRLGILDASECPPTFGTSPEMVQGVIAGGDKAVFSAIEGSEDNKDAGKEDLKKVHFSEKDVLVGIAASGRTPYVIGGLEYAKSIGASTIGVTNNKDSEIAKVADICIAPVVGGEVITGSTRLKSGTAQKMVLNMLTTGSMIKLGKVYKNLMVDVEATNLKLRERCKKIVREATGVGEEEALKYLQETDYDVKLSIFMILTNLNMEESRNILSLHNGHVRQALEAVNKEK</sequence>
<feature type="domain" description="SIS" evidence="3">
    <location>
        <begin position="57"/>
        <end position="220"/>
    </location>
</feature>
<dbReference type="CDD" id="cd05007">
    <property type="entry name" value="SIS_Etherase"/>
    <property type="match status" value="1"/>
</dbReference>
<dbReference type="InterPro" id="IPR005488">
    <property type="entry name" value="Etherase_MurQ"/>
</dbReference>
<feature type="active site" description="Proton donor" evidence="2">
    <location>
        <position position="85"/>
    </location>
</feature>
<dbReference type="InterPro" id="IPR001347">
    <property type="entry name" value="SIS_dom"/>
</dbReference>
<dbReference type="PANTHER" id="PTHR10088">
    <property type="entry name" value="GLUCOKINASE REGULATORY PROTEIN"/>
    <property type="match status" value="1"/>
</dbReference>
<dbReference type="NCBIfam" id="NF003915">
    <property type="entry name" value="PRK05441.1"/>
    <property type="match status" value="1"/>
</dbReference>
<dbReference type="NCBIfam" id="NF009222">
    <property type="entry name" value="PRK12570.1"/>
    <property type="match status" value="1"/>
</dbReference>
<dbReference type="PANTHER" id="PTHR10088:SF4">
    <property type="entry name" value="GLUCOKINASE REGULATORY PROTEIN"/>
    <property type="match status" value="1"/>
</dbReference>